<organism evidence="1 2">
    <name type="scientific">Pseudodesulfovibrio alkaliphilus</name>
    <dbReference type="NCBI Taxonomy" id="2661613"/>
    <lineage>
        <taxon>Bacteria</taxon>
        <taxon>Pseudomonadati</taxon>
        <taxon>Thermodesulfobacteriota</taxon>
        <taxon>Desulfovibrionia</taxon>
        <taxon>Desulfovibrionales</taxon>
        <taxon>Desulfovibrionaceae</taxon>
    </lineage>
</organism>
<sequence>MAAYEITPLSPMPEFDIMYFMEIAGETRVDHEAMEEFEPFWDKWAANNLKAYKLTNPDGAGSFLLIFLDQEVEDTIEGVWQDSPTHGLLFHALAITMVMSAAQGFVPELSDGNCAPLPRPGEGVLGAFSELGLTWNQEGTVNRKYAVLTPYPYAGGCEVCYLSASCPKSTARSN</sequence>
<evidence type="ECO:0000313" key="2">
    <source>
        <dbReference type="Proteomes" id="UP000461162"/>
    </source>
</evidence>
<protein>
    <submittedName>
        <fullName evidence="1">Uncharacterized protein</fullName>
    </submittedName>
</protein>
<accession>A0A7K1KJ24</accession>
<name>A0A7K1KJ24_9BACT</name>
<gene>
    <name evidence="1" type="ORF">GKC30_00365</name>
</gene>
<dbReference type="AlphaFoldDB" id="A0A7K1KJ24"/>
<keyword evidence="2" id="KW-1185">Reference proteome</keyword>
<proteinExistence type="predicted"/>
<dbReference type="RefSeq" id="WP_155931439.1">
    <property type="nucleotide sequence ID" value="NZ_WODC01000001.1"/>
</dbReference>
<dbReference type="Proteomes" id="UP000461162">
    <property type="component" value="Unassembled WGS sequence"/>
</dbReference>
<comment type="caution">
    <text evidence="1">The sequence shown here is derived from an EMBL/GenBank/DDBJ whole genome shotgun (WGS) entry which is preliminary data.</text>
</comment>
<reference evidence="1 2" key="1">
    <citation type="submission" date="2019-11" db="EMBL/GenBank/DDBJ databases">
        <title>Pseudodesulfovibrio alkaliphilus, sp. nov., an alkaliphilic sulfate-reducing bacteria from mud volcano of Taman peninsula, Russia.</title>
        <authorList>
            <person name="Frolova A."/>
            <person name="Merkel A.Y."/>
            <person name="Slobodkin A.I."/>
        </authorList>
    </citation>
    <scope>NUCLEOTIDE SEQUENCE [LARGE SCALE GENOMIC DNA]</scope>
    <source>
        <strain evidence="1 2">F-1</strain>
    </source>
</reference>
<dbReference type="EMBL" id="WODC01000001">
    <property type="protein sequence ID" value="MUM76083.1"/>
    <property type="molecule type" value="Genomic_DNA"/>
</dbReference>
<evidence type="ECO:0000313" key="1">
    <source>
        <dbReference type="EMBL" id="MUM76083.1"/>
    </source>
</evidence>